<dbReference type="PANTHER" id="PTHR39075">
    <property type="entry name" value="FI19908P1"/>
    <property type="match status" value="1"/>
</dbReference>
<sequence>MNSFSCHIKSILSLPTHHFTYSSHSKFQIIKVIRPSRGDRFTVDTGGISRGTQTSGMTLRNQKGDVSSSIHKNLSPSFSTRLNTSKSAPFAIMSVELPPGLPTITNPVFNEFSPPAHIPFSGFKQHVVNTVSHNNQNGSVQKNNHQNQKSEKSRYVTPKKEVNRNPTGNGATPNTCQNSNNTKSMQPFQWVSPLPFAMNSVPIRGIKNEQGIVKYPLLLCSQEGTLMISMAAGVIVELCLDRSFRVVCNTDFMAYVNSNGSVSSILHKYAKIVHGKEHVHCKFLNSNDRMAVLGPEGILFSMDSLTEAYLLSSAHESGPSASALEKPEFPIQNMDYTIQQMYLESNIGAANNEKCDAIMQKAKYEKYPDGTLIVHINGMLLKSNSQTGEVTIEAKPIKLSVNPTTLTAQLRSAHIDMAIQVIIILSFLKIMFLIQDKDKCYVKRGDKRIHTSRSGMVVSDGTCTISMDQFGRILACS</sequence>
<organism evidence="3 4">
    <name type="scientific">Caenorhabditis briggsae</name>
    <dbReference type="NCBI Taxonomy" id="6238"/>
    <lineage>
        <taxon>Eukaryota</taxon>
        <taxon>Metazoa</taxon>
        <taxon>Ecdysozoa</taxon>
        <taxon>Nematoda</taxon>
        <taxon>Chromadorea</taxon>
        <taxon>Rhabditida</taxon>
        <taxon>Rhabditina</taxon>
        <taxon>Rhabditomorpha</taxon>
        <taxon>Rhabditoidea</taxon>
        <taxon>Rhabditidae</taxon>
        <taxon>Peloderinae</taxon>
        <taxon>Caenorhabditis</taxon>
    </lineage>
</organism>
<dbReference type="KEGG" id="cbr:CBG_18295"/>
<proteinExistence type="predicted"/>
<dbReference type="InParanoid" id="A8XSD0"/>
<gene>
    <name evidence="3 5" type="ORF">CBG18295</name>
    <name evidence="3" type="ORF">CBG_18295</name>
</gene>
<keyword evidence="2" id="KW-1133">Transmembrane helix</keyword>
<accession>A8XSD0</accession>
<dbReference type="PANTHER" id="PTHR39075:SF1">
    <property type="entry name" value="FI19908P1"/>
    <property type="match status" value="1"/>
</dbReference>
<reference evidence="3 4" key="1">
    <citation type="journal article" date="2003" name="PLoS Biol.">
        <title>The genome sequence of Caenorhabditis briggsae: a platform for comparative genomics.</title>
        <authorList>
            <person name="Stein L.D."/>
            <person name="Bao Z."/>
            <person name="Blasiar D."/>
            <person name="Blumenthal T."/>
            <person name="Brent M.R."/>
            <person name="Chen N."/>
            <person name="Chinwalla A."/>
            <person name="Clarke L."/>
            <person name="Clee C."/>
            <person name="Coghlan A."/>
            <person name="Coulson A."/>
            <person name="D'Eustachio P."/>
            <person name="Fitch D.H."/>
            <person name="Fulton L.A."/>
            <person name="Fulton R.E."/>
            <person name="Griffiths-Jones S."/>
            <person name="Harris T.W."/>
            <person name="Hillier L.W."/>
            <person name="Kamath R."/>
            <person name="Kuwabara P.E."/>
            <person name="Mardis E.R."/>
            <person name="Marra M.A."/>
            <person name="Miner T.L."/>
            <person name="Minx P."/>
            <person name="Mullikin J.C."/>
            <person name="Plumb R.W."/>
            <person name="Rogers J."/>
            <person name="Schein J.E."/>
            <person name="Sohrmann M."/>
            <person name="Spieth J."/>
            <person name="Stajich J.E."/>
            <person name="Wei C."/>
            <person name="Willey D."/>
            <person name="Wilson R.K."/>
            <person name="Durbin R."/>
            <person name="Waterston R.H."/>
        </authorList>
    </citation>
    <scope>NUCLEOTIDE SEQUENCE [LARGE SCALE GENOMIC DNA]</scope>
    <source>
        <strain evidence="3 4">AF16</strain>
    </source>
</reference>
<dbReference type="OMA" id="CTISMDQ"/>
<dbReference type="eggNOG" id="ENOG502S9TG">
    <property type="taxonomic scope" value="Eukaryota"/>
</dbReference>
<feature type="region of interest" description="Disordered" evidence="1">
    <location>
        <begin position="134"/>
        <end position="177"/>
    </location>
</feature>
<feature type="compositionally biased region" description="Basic and acidic residues" evidence="1">
    <location>
        <begin position="148"/>
        <end position="163"/>
    </location>
</feature>
<dbReference type="Proteomes" id="UP000008549">
    <property type="component" value="Unassembled WGS sequence"/>
</dbReference>
<name>A8XSD0_CAEBR</name>
<dbReference type="WormBase" id="CBG18295">
    <property type="protein sequence ID" value="CBP40880"/>
    <property type="gene ID" value="WBGene00037742"/>
</dbReference>
<evidence type="ECO:0000256" key="1">
    <source>
        <dbReference type="SAM" id="MobiDB-lite"/>
    </source>
</evidence>
<keyword evidence="4" id="KW-1185">Reference proteome</keyword>
<dbReference type="GeneID" id="8584297"/>
<evidence type="ECO:0000313" key="5">
    <source>
        <dbReference type="WormBase" id="CBG18295"/>
    </source>
</evidence>
<feature type="compositionally biased region" description="Polar residues" evidence="1">
    <location>
        <begin position="164"/>
        <end position="177"/>
    </location>
</feature>
<dbReference type="AlphaFoldDB" id="A8XSD0"/>
<keyword evidence="2" id="KW-0472">Membrane</keyword>
<dbReference type="EMBL" id="HE600936">
    <property type="protein sequence ID" value="CAP35772.2"/>
    <property type="molecule type" value="Genomic_DNA"/>
</dbReference>
<evidence type="ECO:0000313" key="4">
    <source>
        <dbReference type="Proteomes" id="UP000008549"/>
    </source>
</evidence>
<feature type="compositionally biased region" description="Polar residues" evidence="1">
    <location>
        <begin position="134"/>
        <end position="147"/>
    </location>
</feature>
<evidence type="ECO:0000256" key="2">
    <source>
        <dbReference type="SAM" id="Phobius"/>
    </source>
</evidence>
<evidence type="ECO:0000313" key="3">
    <source>
        <dbReference type="EMBL" id="CAP35772.2"/>
    </source>
</evidence>
<dbReference type="FunCoup" id="A8XSD0">
    <property type="interactions" value="17"/>
</dbReference>
<dbReference type="RefSeq" id="XP_045096438.1">
    <property type="nucleotide sequence ID" value="XM_045243757.1"/>
</dbReference>
<protein>
    <submittedName>
        <fullName evidence="3">Protein CBG18295</fullName>
    </submittedName>
</protein>
<dbReference type="HOGENOM" id="CLU_059628_0_0_1"/>
<reference evidence="3 4" key="2">
    <citation type="journal article" date="2011" name="PLoS Genet.">
        <title>Caenorhabditis briggsae recombinant inbred line genotypes reveal inter-strain incompatibility and the evolution of recombination.</title>
        <authorList>
            <person name="Ross J.A."/>
            <person name="Koboldt D.C."/>
            <person name="Staisch J.E."/>
            <person name="Chamberlin H.M."/>
            <person name="Gupta B.P."/>
            <person name="Miller R.D."/>
            <person name="Baird S.E."/>
            <person name="Haag E.S."/>
        </authorList>
    </citation>
    <scope>NUCLEOTIDE SEQUENCE [LARGE SCALE GENOMIC DNA]</scope>
    <source>
        <strain evidence="3 4">AF16</strain>
    </source>
</reference>
<feature type="transmembrane region" description="Helical" evidence="2">
    <location>
        <begin position="417"/>
        <end position="434"/>
    </location>
</feature>
<dbReference type="CTD" id="8584297"/>
<keyword evidence="2" id="KW-0812">Transmembrane</keyword>